<dbReference type="EMBL" id="CAXDID020000264">
    <property type="protein sequence ID" value="CAL6066783.1"/>
    <property type="molecule type" value="Genomic_DNA"/>
</dbReference>
<sequence>MILCVRHSSITLPIFTVESQTVKSRMLVNEFQLYKVIYDHLEPEYQNVFALQKRDVDRLLQGCLLLNKLQRQILNYQIQIVQILLRQKIQLVQICRNLWKISTMQFRNTQKTINSFQTTLKFNRIREHWANAQSDVEGHFQRGSLESRIAG</sequence>
<accession>A0ABP1KPX2</accession>
<gene>
    <name evidence="1" type="ORF">HINF_LOCUS52694</name>
</gene>
<dbReference type="Proteomes" id="UP001642409">
    <property type="component" value="Unassembled WGS sequence"/>
</dbReference>
<comment type="caution">
    <text evidence="1">The sequence shown here is derived from an EMBL/GenBank/DDBJ whole genome shotgun (WGS) entry which is preliminary data.</text>
</comment>
<name>A0ABP1KPX2_9EUKA</name>
<keyword evidence="2" id="KW-1185">Reference proteome</keyword>
<organism evidence="1 2">
    <name type="scientific">Hexamita inflata</name>
    <dbReference type="NCBI Taxonomy" id="28002"/>
    <lineage>
        <taxon>Eukaryota</taxon>
        <taxon>Metamonada</taxon>
        <taxon>Diplomonadida</taxon>
        <taxon>Hexamitidae</taxon>
        <taxon>Hexamitinae</taxon>
        <taxon>Hexamita</taxon>
    </lineage>
</organism>
<proteinExistence type="predicted"/>
<evidence type="ECO:0000313" key="2">
    <source>
        <dbReference type="Proteomes" id="UP001642409"/>
    </source>
</evidence>
<protein>
    <submittedName>
        <fullName evidence="1">Hypothetical_protein</fullName>
    </submittedName>
</protein>
<evidence type="ECO:0000313" key="1">
    <source>
        <dbReference type="EMBL" id="CAL6066783.1"/>
    </source>
</evidence>
<reference evidence="1 2" key="1">
    <citation type="submission" date="2024-07" db="EMBL/GenBank/DDBJ databases">
        <authorList>
            <person name="Akdeniz Z."/>
        </authorList>
    </citation>
    <scope>NUCLEOTIDE SEQUENCE [LARGE SCALE GENOMIC DNA]</scope>
</reference>